<proteinExistence type="predicted"/>
<dbReference type="AlphaFoldDB" id="A0A0J8V5C2"/>
<dbReference type="Proteomes" id="UP000240481">
    <property type="component" value="Unassembled WGS sequence"/>
</dbReference>
<organism evidence="1 2">
    <name type="scientific">Photobacterium swingsii</name>
    <dbReference type="NCBI Taxonomy" id="680026"/>
    <lineage>
        <taxon>Bacteria</taxon>
        <taxon>Pseudomonadati</taxon>
        <taxon>Pseudomonadota</taxon>
        <taxon>Gammaproteobacteria</taxon>
        <taxon>Vibrionales</taxon>
        <taxon>Vibrionaceae</taxon>
        <taxon>Photobacterium</taxon>
    </lineage>
</organism>
<reference evidence="1 2" key="1">
    <citation type="submission" date="2018-01" db="EMBL/GenBank/DDBJ databases">
        <title>Whole genome sequencing of Histamine producing bacteria.</title>
        <authorList>
            <person name="Butler K."/>
        </authorList>
    </citation>
    <scope>NUCLEOTIDE SEQUENCE [LARGE SCALE GENOMIC DNA]</scope>
    <source>
        <strain evidence="1 2">DSM 24669</strain>
    </source>
</reference>
<dbReference type="RefSeq" id="WP_048901052.1">
    <property type="nucleotide sequence ID" value="NZ_AP024852.1"/>
</dbReference>
<sequence length="562" mass="65126">MKQLIFHQIAIISDLEKSANIFQFAPKKNLILGTANNVGKTCLSTSIFWALGIDVKQQKSWKKLDVKTALEFSICDDMYIITRYKNTMSIFYPNLSKDTFYSLKDFSLAFSKIIEFNACVQVKGVKDNYEIPYTCVQFLRSFIHQDLGWSELFKSLSIHFYTKTELNKVVDYFLGIKPDEYFEPLLKRTPLINSTKNIAKDVEKIDFVRDKLVNFRSPILKDYISSISSTSSDNNKLDYYIGQEIELKSHLFELKKDLFSLKEEHKILSQAESELFKDYQYATNNLEGQSLLCPTCGTEHDNDIVSRFSLLSERDDISKSKKKIESDIVSIRKSIKSTNNKITYVKSEILTHKVISNTPAHLEQQIIAHAKGHFDEMMQDLFLNVINKSTHEISLLDDRINSIRDFKPSKEQKDKIKTIKSEFISSLLNNFKLLNIEDMQDIDKNKIIYNFDVSGSDISRSILAYYKSLNDISAKYCNAYTLPFVLDTPFQQEQDDDNVSYIAEFLSDWDTQQLFVFGMNQASYKSLLSDKENNVIWLSSKKALLSKDNYESIRNDFDELFL</sequence>
<dbReference type="STRING" id="680026.AB733_23885"/>
<evidence type="ECO:0000313" key="2">
    <source>
        <dbReference type="Proteomes" id="UP000240481"/>
    </source>
</evidence>
<evidence type="ECO:0000313" key="1">
    <source>
        <dbReference type="EMBL" id="PSW19060.1"/>
    </source>
</evidence>
<comment type="caution">
    <text evidence="1">The sequence shown here is derived from an EMBL/GenBank/DDBJ whole genome shotgun (WGS) entry which is preliminary data.</text>
</comment>
<protein>
    <submittedName>
        <fullName evidence="1">Uncharacterized protein</fullName>
    </submittedName>
</protein>
<dbReference type="OrthoDB" id="8107482at2"/>
<name>A0A0J8V5C2_9GAMM</name>
<dbReference type="EMBL" id="PYLZ01000022">
    <property type="protein sequence ID" value="PSW19060.1"/>
    <property type="molecule type" value="Genomic_DNA"/>
</dbReference>
<gene>
    <name evidence="1" type="ORF">C9I94_24115</name>
</gene>
<keyword evidence="2" id="KW-1185">Reference proteome</keyword>
<accession>A0A0J8V5C2</accession>